<dbReference type="EMBL" id="EQ962658">
    <property type="protein sequence ID" value="EED13483.1"/>
    <property type="molecule type" value="Genomic_DNA"/>
</dbReference>
<reference evidence="2" key="1">
    <citation type="journal article" date="2015" name="Genome Announc.">
        <title>Genome sequence of the AIDS-associated pathogen Penicillium marneffei (ATCC18224) and its near taxonomic relative Talaromyces stipitatus (ATCC10500).</title>
        <authorList>
            <person name="Nierman W.C."/>
            <person name="Fedorova-Abrams N.D."/>
            <person name="Andrianopoulos A."/>
        </authorList>
    </citation>
    <scope>NUCLEOTIDE SEQUENCE [LARGE SCALE GENOMIC DNA]</scope>
    <source>
        <strain evidence="2">ATCC 10500 / CBS 375.48 / QM 6759 / NRRL 1006</strain>
    </source>
</reference>
<dbReference type="HOGENOM" id="CLU_1741796_0_0_1"/>
<dbReference type="PhylomeDB" id="B8MLX1"/>
<organism evidence="1 2">
    <name type="scientific">Talaromyces stipitatus (strain ATCC 10500 / CBS 375.48 / QM 6759 / NRRL 1006)</name>
    <name type="common">Penicillium stipitatum</name>
    <dbReference type="NCBI Taxonomy" id="441959"/>
    <lineage>
        <taxon>Eukaryota</taxon>
        <taxon>Fungi</taxon>
        <taxon>Dikarya</taxon>
        <taxon>Ascomycota</taxon>
        <taxon>Pezizomycotina</taxon>
        <taxon>Eurotiomycetes</taxon>
        <taxon>Eurotiomycetidae</taxon>
        <taxon>Eurotiales</taxon>
        <taxon>Trichocomaceae</taxon>
        <taxon>Talaromyces</taxon>
        <taxon>Talaromyces sect. Talaromyces</taxon>
    </lineage>
</organism>
<sequence length="150" mass="16069">MGCTKEQAVANFMAFQCTIPSSDIVIFSDGSRLVDRRAGGGYIGLQAHYQFLCSSLSYGHGKEVFNAEAEAALAGAQAAIDLSKKSLNLSAPLQLPSHFAKGFLTLKADLSKSDGSLDTPKSLRTKRLISLPKRELPQSLLLLTNSHTPC</sequence>
<dbReference type="RefSeq" id="XP_002485721.1">
    <property type="nucleotide sequence ID" value="XM_002485676.1"/>
</dbReference>
<evidence type="ECO:0000313" key="1">
    <source>
        <dbReference type="EMBL" id="EED13483.1"/>
    </source>
</evidence>
<dbReference type="OrthoDB" id="5077812at2759"/>
<evidence type="ECO:0008006" key="3">
    <source>
        <dbReference type="Google" id="ProtNLM"/>
    </source>
</evidence>
<evidence type="ECO:0000313" key="2">
    <source>
        <dbReference type="Proteomes" id="UP000001745"/>
    </source>
</evidence>
<dbReference type="GeneID" id="8103437"/>
<gene>
    <name evidence="1" type="ORF">TSTA_097390</name>
</gene>
<dbReference type="InParanoid" id="B8MLX1"/>
<keyword evidence="2" id="KW-1185">Reference proteome</keyword>
<dbReference type="Proteomes" id="UP000001745">
    <property type="component" value="Unassembled WGS sequence"/>
</dbReference>
<name>B8MLX1_TALSN</name>
<dbReference type="AlphaFoldDB" id="B8MLX1"/>
<protein>
    <recommendedName>
        <fullName evidence="3">RNase H type-1 domain-containing protein</fullName>
    </recommendedName>
</protein>
<dbReference type="VEuPathDB" id="FungiDB:TSTA_097390"/>
<proteinExistence type="predicted"/>
<accession>B8MLX1</accession>